<dbReference type="GO" id="GO:0006520">
    <property type="term" value="P:amino acid metabolic process"/>
    <property type="evidence" value="ECO:0007669"/>
    <property type="project" value="InterPro"/>
</dbReference>
<dbReference type="EMBL" id="MFFW01000038">
    <property type="protein sequence ID" value="OGF24093.1"/>
    <property type="molecule type" value="Genomic_DNA"/>
</dbReference>
<evidence type="ECO:0000313" key="9">
    <source>
        <dbReference type="Proteomes" id="UP000178783"/>
    </source>
</evidence>
<dbReference type="PANTHER" id="PTHR46383:SF2">
    <property type="entry name" value="AMINOTRANSFERASE"/>
    <property type="match status" value="1"/>
</dbReference>
<dbReference type="PROSITE" id="PS00105">
    <property type="entry name" value="AA_TRANSFER_CLASS_1"/>
    <property type="match status" value="1"/>
</dbReference>
<dbReference type="CDD" id="cd00609">
    <property type="entry name" value="AAT_like"/>
    <property type="match status" value="1"/>
</dbReference>
<dbReference type="Gene3D" id="3.40.640.10">
    <property type="entry name" value="Type I PLP-dependent aspartate aminotransferase-like (Major domain)"/>
    <property type="match status" value="1"/>
</dbReference>
<reference evidence="8 9" key="1">
    <citation type="journal article" date="2016" name="Nat. Commun.">
        <title>Thousands of microbial genomes shed light on interconnected biogeochemical processes in an aquifer system.</title>
        <authorList>
            <person name="Anantharaman K."/>
            <person name="Brown C.T."/>
            <person name="Hug L.A."/>
            <person name="Sharon I."/>
            <person name="Castelle C.J."/>
            <person name="Probst A.J."/>
            <person name="Thomas B.C."/>
            <person name="Singh A."/>
            <person name="Wilkins M.J."/>
            <person name="Karaoz U."/>
            <person name="Brodie E.L."/>
            <person name="Williams K.H."/>
            <person name="Hubbard S.S."/>
            <person name="Banfield J.F."/>
        </authorList>
    </citation>
    <scope>NUCLEOTIDE SEQUENCE [LARGE SCALE GENOMIC DNA]</scope>
</reference>
<dbReference type="GO" id="GO:0030170">
    <property type="term" value="F:pyridoxal phosphate binding"/>
    <property type="evidence" value="ECO:0007669"/>
    <property type="project" value="InterPro"/>
</dbReference>
<keyword evidence="3 6" id="KW-0032">Aminotransferase</keyword>
<dbReference type="PANTHER" id="PTHR46383">
    <property type="entry name" value="ASPARTATE AMINOTRANSFERASE"/>
    <property type="match status" value="1"/>
</dbReference>
<dbReference type="InterPro" id="IPR050596">
    <property type="entry name" value="AspAT/PAT-like"/>
</dbReference>
<comment type="similarity">
    <text evidence="2 6">Belongs to the class-I pyridoxal-phosphate-dependent aminotransferase family.</text>
</comment>
<organism evidence="8 9">
    <name type="scientific">Candidatus Falkowbacteria bacterium RIFCSPLOWO2_02_FULL_45_21</name>
    <dbReference type="NCBI Taxonomy" id="1797989"/>
    <lineage>
        <taxon>Bacteria</taxon>
        <taxon>Candidatus Falkowiibacteriota</taxon>
    </lineage>
</organism>
<dbReference type="InterPro" id="IPR015424">
    <property type="entry name" value="PyrdxlP-dep_Trfase"/>
</dbReference>
<dbReference type="AlphaFoldDB" id="A0A1F5SCA3"/>
<proteinExistence type="inferred from homology"/>
<evidence type="ECO:0000256" key="4">
    <source>
        <dbReference type="ARBA" id="ARBA00022679"/>
    </source>
</evidence>
<accession>A0A1F5SCA3</accession>
<evidence type="ECO:0000256" key="1">
    <source>
        <dbReference type="ARBA" id="ARBA00001933"/>
    </source>
</evidence>
<dbReference type="PRINTS" id="PR00753">
    <property type="entry name" value="ACCSYNTHASE"/>
</dbReference>
<dbReference type="InterPro" id="IPR004839">
    <property type="entry name" value="Aminotransferase_I/II_large"/>
</dbReference>
<evidence type="ECO:0000256" key="5">
    <source>
        <dbReference type="ARBA" id="ARBA00022898"/>
    </source>
</evidence>
<dbReference type="EC" id="2.6.1.-" evidence="6"/>
<gene>
    <name evidence="8" type="ORF">A3H66_00975</name>
</gene>
<keyword evidence="4 6" id="KW-0808">Transferase</keyword>
<sequence>MFTRTKNLQLSVIKQMELKAARYPDVISLAQGIPSFDTPAGIKRRVERALNNGVVAKYSLSPGLPELREMIEIALAEDKMYYDWQKEIIVTVGSIEAITASILAISQPGDEIILPSPSYTSYREAVFLAGCTPVYAPLNESTGWAFEFDKFEKAVTAKTKAILFCNPNNPTGTIYDREQLTRLARLAEKYSFFIMADEVYKDFIYDGHGKFFSPAEITVLRKKVIRIFSFSKTYAMTGWRVGFVHSDESVIKEILKAHDSLVTCAPVISQYAAMGALEMGESDILKFKTEYRRRRDIICSRLDKLNKFFSYIKPNSAYFVFPKILHQSDSTAFALDLLDKIQVAVVPGAAFGPSGEGHVRLSFGRTAEQINGAFDRIEKYFKI</sequence>
<dbReference type="STRING" id="1797989.A3H66_00975"/>
<dbReference type="SUPFAM" id="SSF53383">
    <property type="entry name" value="PLP-dependent transferases"/>
    <property type="match status" value="1"/>
</dbReference>
<evidence type="ECO:0000256" key="3">
    <source>
        <dbReference type="ARBA" id="ARBA00022576"/>
    </source>
</evidence>
<comment type="caution">
    <text evidence="8">The sequence shown here is derived from an EMBL/GenBank/DDBJ whole genome shotgun (WGS) entry which is preliminary data.</text>
</comment>
<dbReference type="InterPro" id="IPR004838">
    <property type="entry name" value="NHTrfase_class1_PyrdxlP-BS"/>
</dbReference>
<evidence type="ECO:0000256" key="6">
    <source>
        <dbReference type="RuleBase" id="RU000481"/>
    </source>
</evidence>
<feature type="domain" description="Aminotransferase class I/classII large" evidence="7">
    <location>
        <begin position="25"/>
        <end position="377"/>
    </location>
</feature>
<protein>
    <recommendedName>
        <fullName evidence="6">Aminotransferase</fullName>
        <ecNumber evidence="6">2.6.1.-</ecNumber>
    </recommendedName>
</protein>
<name>A0A1F5SCA3_9BACT</name>
<dbReference type="InterPro" id="IPR015421">
    <property type="entry name" value="PyrdxlP-dep_Trfase_major"/>
</dbReference>
<evidence type="ECO:0000313" key="8">
    <source>
        <dbReference type="EMBL" id="OGF24093.1"/>
    </source>
</evidence>
<dbReference type="GO" id="GO:0008483">
    <property type="term" value="F:transaminase activity"/>
    <property type="evidence" value="ECO:0007669"/>
    <property type="project" value="UniProtKB-KW"/>
</dbReference>
<evidence type="ECO:0000256" key="2">
    <source>
        <dbReference type="ARBA" id="ARBA00007441"/>
    </source>
</evidence>
<dbReference type="Proteomes" id="UP000178783">
    <property type="component" value="Unassembled WGS sequence"/>
</dbReference>
<dbReference type="InterPro" id="IPR015422">
    <property type="entry name" value="PyrdxlP-dep_Trfase_small"/>
</dbReference>
<dbReference type="Gene3D" id="3.90.1150.10">
    <property type="entry name" value="Aspartate Aminotransferase, domain 1"/>
    <property type="match status" value="1"/>
</dbReference>
<keyword evidence="5" id="KW-0663">Pyridoxal phosphate</keyword>
<dbReference type="Pfam" id="PF00155">
    <property type="entry name" value="Aminotran_1_2"/>
    <property type="match status" value="1"/>
</dbReference>
<comment type="cofactor">
    <cofactor evidence="1 6">
        <name>pyridoxal 5'-phosphate</name>
        <dbReference type="ChEBI" id="CHEBI:597326"/>
    </cofactor>
</comment>
<evidence type="ECO:0000259" key="7">
    <source>
        <dbReference type="Pfam" id="PF00155"/>
    </source>
</evidence>